<keyword evidence="1" id="KW-0645">Protease</keyword>
<dbReference type="PROSITE" id="PS00135">
    <property type="entry name" value="TRYPSIN_SER"/>
    <property type="match status" value="1"/>
</dbReference>
<keyword evidence="2" id="KW-0378">Hydrolase</keyword>
<keyword evidence="3" id="KW-1015">Disulfide bond</keyword>
<gene>
    <name evidence="5" type="ORF">OKIOD_LOCUS15293</name>
</gene>
<keyword evidence="6" id="KW-1185">Reference proteome</keyword>
<dbReference type="SMART" id="SM00020">
    <property type="entry name" value="Tryp_SPc"/>
    <property type="match status" value="1"/>
</dbReference>
<reference evidence="5 6" key="1">
    <citation type="submission" date="2021-04" db="EMBL/GenBank/DDBJ databases">
        <authorList>
            <person name="Bliznina A."/>
        </authorList>
    </citation>
    <scope>NUCLEOTIDE SEQUENCE [LARGE SCALE GENOMIC DNA]</scope>
</reference>
<evidence type="ECO:0000256" key="3">
    <source>
        <dbReference type="ARBA" id="ARBA00023157"/>
    </source>
</evidence>
<dbReference type="InterPro" id="IPR033116">
    <property type="entry name" value="TRYPSIN_SER"/>
</dbReference>
<evidence type="ECO:0000259" key="4">
    <source>
        <dbReference type="PROSITE" id="PS50240"/>
    </source>
</evidence>
<dbReference type="Pfam" id="PF00089">
    <property type="entry name" value="Trypsin"/>
    <property type="match status" value="1"/>
</dbReference>
<evidence type="ECO:0000313" key="6">
    <source>
        <dbReference type="Proteomes" id="UP001158576"/>
    </source>
</evidence>
<protein>
    <submittedName>
        <fullName evidence="5">Oidioi.mRNA.OKI2018_I69.chr2.g6528.t1.cds</fullName>
    </submittedName>
</protein>
<evidence type="ECO:0000256" key="2">
    <source>
        <dbReference type="ARBA" id="ARBA00022825"/>
    </source>
</evidence>
<sequence>MALAGLSSSSRMWWKLVISEYDSYRKKSSWNPCCCWWKIAVFRKPSTKKHRKHFPHPEYNLRSQHNDIAILKVSTPFSINTFVRPVCLPCHSRPLPDKAKCIVTGFGLTERGRTTEDKIFASVETHSKEFCSSRFGYGFKDGMMCAGGRTADTCRGDSGGPLVCSINGHYYIFGITSWGQNPNCQGGQGVYTSVPSYLEWIHQNF</sequence>
<dbReference type="PRINTS" id="PR00722">
    <property type="entry name" value="CHYMOTRYPSIN"/>
</dbReference>
<dbReference type="CDD" id="cd00190">
    <property type="entry name" value="Tryp_SPc"/>
    <property type="match status" value="1"/>
</dbReference>
<proteinExistence type="predicted"/>
<dbReference type="SUPFAM" id="SSF50494">
    <property type="entry name" value="Trypsin-like serine proteases"/>
    <property type="match status" value="1"/>
</dbReference>
<dbReference type="Gene3D" id="2.40.10.10">
    <property type="entry name" value="Trypsin-like serine proteases"/>
    <property type="match status" value="1"/>
</dbReference>
<feature type="domain" description="Peptidase S1" evidence="4">
    <location>
        <begin position="56"/>
        <end position="205"/>
    </location>
</feature>
<name>A0ABN7T9W7_OIKDI</name>
<evidence type="ECO:0000313" key="5">
    <source>
        <dbReference type="EMBL" id="CAG5112300.1"/>
    </source>
</evidence>
<dbReference type="InterPro" id="IPR043504">
    <property type="entry name" value="Peptidase_S1_PA_chymotrypsin"/>
</dbReference>
<dbReference type="InterPro" id="IPR001314">
    <property type="entry name" value="Peptidase_S1A"/>
</dbReference>
<dbReference type="InterPro" id="IPR001254">
    <property type="entry name" value="Trypsin_dom"/>
</dbReference>
<organism evidence="5 6">
    <name type="scientific">Oikopleura dioica</name>
    <name type="common">Tunicate</name>
    <dbReference type="NCBI Taxonomy" id="34765"/>
    <lineage>
        <taxon>Eukaryota</taxon>
        <taxon>Metazoa</taxon>
        <taxon>Chordata</taxon>
        <taxon>Tunicata</taxon>
        <taxon>Appendicularia</taxon>
        <taxon>Copelata</taxon>
        <taxon>Oikopleuridae</taxon>
        <taxon>Oikopleura</taxon>
    </lineage>
</organism>
<dbReference type="Proteomes" id="UP001158576">
    <property type="component" value="Chromosome 2"/>
</dbReference>
<evidence type="ECO:0000256" key="1">
    <source>
        <dbReference type="ARBA" id="ARBA00022670"/>
    </source>
</evidence>
<dbReference type="PROSITE" id="PS50240">
    <property type="entry name" value="TRYPSIN_DOM"/>
    <property type="match status" value="1"/>
</dbReference>
<dbReference type="InterPro" id="IPR009003">
    <property type="entry name" value="Peptidase_S1_PA"/>
</dbReference>
<dbReference type="EMBL" id="OU015567">
    <property type="protein sequence ID" value="CAG5112300.1"/>
    <property type="molecule type" value="Genomic_DNA"/>
</dbReference>
<keyword evidence="2" id="KW-0720">Serine protease</keyword>
<dbReference type="PANTHER" id="PTHR24252:SF7">
    <property type="entry name" value="HYALIN"/>
    <property type="match status" value="1"/>
</dbReference>
<dbReference type="PANTHER" id="PTHR24252">
    <property type="entry name" value="ACROSIN-RELATED"/>
    <property type="match status" value="1"/>
</dbReference>
<accession>A0ABN7T9W7</accession>